<gene>
    <name evidence="1" type="ORF">TRFO_30555</name>
</gene>
<proteinExistence type="predicted"/>
<reference evidence="1" key="1">
    <citation type="submission" date="2016-10" db="EMBL/GenBank/DDBJ databases">
        <authorList>
            <person name="Benchimol M."/>
            <person name="Almeida L.G."/>
            <person name="Vasconcelos A.T."/>
            <person name="Perreira-Neves A."/>
            <person name="Rosa I.A."/>
            <person name="Tasca T."/>
            <person name="Bogo M.R."/>
            <person name="de Souza W."/>
        </authorList>
    </citation>
    <scope>NUCLEOTIDE SEQUENCE [LARGE SCALE GENOMIC DNA]</scope>
    <source>
        <strain evidence="1">K</strain>
    </source>
</reference>
<accession>A0A1J4JTG7</accession>
<dbReference type="EMBL" id="MLAK01000870">
    <property type="protein sequence ID" value="OHT02363.1"/>
    <property type="molecule type" value="Genomic_DNA"/>
</dbReference>
<name>A0A1J4JTG7_9EUKA</name>
<keyword evidence="2" id="KW-1185">Reference proteome</keyword>
<dbReference type="Proteomes" id="UP000179807">
    <property type="component" value="Unassembled WGS sequence"/>
</dbReference>
<comment type="caution">
    <text evidence="1">The sequence shown here is derived from an EMBL/GenBank/DDBJ whole genome shotgun (WGS) entry which is preliminary data.</text>
</comment>
<dbReference type="VEuPathDB" id="TrichDB:TRFO_30555"/>
<organism evidence="1 2">
    <name type="scientific">Tritrichomonas foetus</name>
    <dbReference type="NCBI Taxonomy" id="1144522"/>
    <lineage>
        <taxon>Eukaryota</taxon>
        <taxon>Metamonada</taxon>
        <taxon>Parabasalia</taxon>
        <taxon>Tritrichomonadida</taxon>
        <taxon>Tritrichomonadidae</taxon>
        <taxon>Tritrichomonas</taxon>
    </lineage>
</organism>
<dbReference type="GeneID" id="94842127"/>
<dbReference type="AlphaFoldDB" id="A0A1J4JTG7"/>
<dbReference type="RefSeq" id="XP_068355499.1">
    <property type="nucleotide sequence ID" value="XM_068507423.1"/>
</dbReference>
<sequence>MFILSWLFNKTKSSNLRRKKRMEQQRKIREFQRLLARSEKISDIEMLKLNVAELSNKFNDLSKEKLITSTQEKEFSNAVQRIQNKLNPKIVAAKKEKPKNEFKPQFSQNSEKDIAKERIKHNELANSLLDLSGQLVDRVSKVSVKVAEDEEIMKTVHENMNTISNGANQTQNQMNTTVSERLGWRAYKYLIIVIAVYLLITTIL</sequence>
<dbReference type="OrthoDB" id="10543762at2759"/>
<protein>
    <submittedName>
        <fullName evidence="1">Uncharacterized protein</fullName>
    </submittedName>
</protein>
<evidence type="ECO:0000313" key="1">
    <source>
        <dbReference type="EMBL" id="OHT02363.1"/>
    </source>
</evidence>
<evidence type="ECO:0000313" key="2">
    <source>
        <dbReference type="Proteomes" id="UP000179807"/>
    </source>
</evidence>